<gene>
    <name evidence="2" type="ORF">D8Y22_21140</name>
</gene>
<feature type="transmembrane region" description="Helical" evidence="1">
    <location>
        <begin position="39"/>
        <end position="65"/>
    </location>
</feature>
<keyword evidence="1" id="KW-1133">Transmembrane helix</keyword>
<dbReference type="OrthoDB" id="157322at2157"/>
<dbReference type="EMBL" id="RBZW01000076">
    <property type="protein sequence ID" value="THE62957.1"/>
    <property type="molecule type" value="Genomic_DNA"/>
</dbReference>
<protein>
    <submittedName>
        <fullName evidence="2">Uncharacterized protein</fullName>
    </submittedName>
</protein>
<organism evidence="2 3">
    <name type="scientific">Salinadaptatus halalkaliphilus</name>
    <dbReference type="NCBI Taxonomy" id="2419781"/>
    <lineage>
        <taxon>Archaea</taxon>
        <taxon>Methanobacteriati</taxon>
        <taxon>Methanobacteriota</taxon>
        <taxon>Stenosarchaea group</taxon>
        <taxon>Halobacteria</taxon>
        <taxon>Halobacteriales</taxon>
        <taxon>Natrialbaceae</taxon>
        <taxon>Salinadaptatus</taxon>
    </lineage>
</organism>
<dbReference type="RefSeq" id="WP_141466592.1">
    <property type="nucleotide sequence ID" value="NZ_RBZW01000076.1"/>
</dbReference>
<evidence type="ECO:0000313" key="3">
    <source>
        <dbReference type="Proteomes" id="UP000318864"/>
    </source>
</evidence>
<proteinExistence type="predicted"/>
<feature type="transmembrane region" description="Helical" evidence="1">
    <location>
        <begin position="12"/>
        <end position="33"/>
    </location>
</feature>
<dbReference type="Proteomes" id="UP000318864">
    <property type="component" value="Unassembled WGS sequence"/>
</dbReference>
<sequence length="70" mass="7619">MTDEVPVHRTDLLVLGVVSLLGGLLIATVTITPELSPQFFNAIFVGATLLAFFLFIPIMGLRLFIGDEDE</sequence>
<keyword evidence="3" id="KW-1185">Reference proteome</keyword>
<reference evidence="2 3" key="1">
    <citation type="submission" date="2018-10" db="EMBL/GenBank/DDBJ databases">
        <title>Natronolimnobius sp. XQ-INN 246 isolated from Inner Mongolia Autonomous Region of China.</title>
        <authorList>
            <person name="Xue Q."/>
        </authorList>
    </citation>
    <scope>NUCLEOTIDE SEQUENCE [LARGE SCALE GENOMIC DNA]</scope>
    <source>
        <strain evidence="2 3">XQ-INN 246</strain>
    </source>
</reference>
<evidence type="ECO:0000256" key="1">
    <source>
        <dbReference type="SAM" id="Phobius"/>
    </source>
</evidence>
<accession>A0A4V6RUB3</accession>
<comment type="caution">
    <text evidence="2">The sequence shown here is derived from an EMBL/GenBank/DDBJ whole genome shotgun (WGS) entry which is preliminary data.</text>
</comment>
<keyword evidence="1" id="KW-0812">Transmembrane</keyword>
<evidence type="ECO:0000313" key="2">
    <source>
        <dbReference type="EMBL" id="THE62957.1"/>
    </source>
</evidence>
<dbReference type="AlphaFoldDB" id="A0A4V6RUB3"/>
<name>A0A4V6RUB3_9EURY</name>
<keyword evidence="1" id="KW-0472">Membrane</keyword>